<sequence>MSTHEILIFATRQVNIYF</sequence>
<protein>
    <submittedName>
        <fullName evidence="1">Uncharacterized protein</fullName>
    </submittedName>
</protein>
<evidence type="ECO:0000313" key="1">
    <source>
        <dbReference type="EMBL" id="CAF4269411.1"/>
    </source>
</evidence>
<name>A0A820FUM3_9BILA</name>
<dbReference type="AlphaFoldDB" id="A0A820FUM3"/>
<comment type="caution">
    <text evidence="1">The sequence shown here is derived from an EMBL/GenBank/DDBJ whole genome shotgun (WGS) entry which is preliminary data.</text>
</comment>
<organism evidence="1 2">
    <name type="scientific">Adineta steineri</name>
    <dbReference type="NCBI Taxonomy" id="433720"/>
    <lineage>
        <taxon>Eukaryota</taxon>
        <taxon>Metazoa</taxon>
        <taxon>Spiralia</taxon>
        <taxon>Gnathifera</taxon>
        <taxon>Rotifera</taxon>
        <taxon>Eurotatoria</taxon>
        <taxon>Bdelloidea</taxon>
        <taxon>Adinetida</taxon>
        <taxon>Adinetidae</taxon>
        <taxon>Adineta</taxon>
    </lineage>
</organism>
<dbReference type="Proteomes" id="UP000663881">
    <property type="component" value="Unassembled WGS sequence"/>
</dbReference>
<gene>
    <name evidence="1" type="ORF">OKA104_LOCUS44580</name>
</gene>
<feature type="non-terminal residue" evidence="1">
    <location>
        <position position="18"/>
    </location>
</feature>
<proteinExistence type="predicted"/>
<dbReference type="EMBL" id="CAJOAY010013741">
    <property type="protein sequence ID" value="CAF4269411.1"/>
    <property type="molecule type" value="Genomic_DNA"/>
</dbReference>
<evidence type="ECO:0000313" key="2">
    <source>
        <dbReference type="Proteomes" id="UP000663881"/>
    </source>
</evidence>
<reference evidence="1" key="1">
    <citation type="submission" date="2021-02" db="EMBL/GenBank/DDBJ databases">
        <authorList>
            <person name="Nowell W R."/>
        </authorList>
    </citation>
    <scope>NUCLEOTIDE SEQUENCE</scope>
</reference>
<accession>A0A820FUM3</accession>